<keyword evidence="1" id="KW-0472">Membrane</keyword>
<keyword evidence="1" id="KW-1133">Transmembrane helix</keyword>
<dbReference type="VEuPathDB" id="AmoebaDB:ACA1_152900"/>
<dbReference type="InterPro" id="IPR013078">
    <property type="entry name" value="His_Pase_superF_clade-1"/>
</dbReference>
<dbReference type="KEGG" id="acan:ACA1_152900"/>
<dbReference type="Proteomes" id="UP000011083">
    <property type="component" value="Unassembled WGS sequence"/>
</dbReference>
<dbReference type="STRING" id="1257118.L8HI92"/>
<name>L8HI92_ACACF</name>
<proteinExistence type="predicted"/>
<dbReference type="OrthoDB" id="10261749at2759"/>
<dbReference type="SMART" id="SM00855">
    <property type="entry name" value="PGAM"/>
    <property type="match status" value="1"/>
</dbReference>
<dbReference type="RefSeq" id="XP_004353619.1">
    <property type="nucleotide sequence ID" value="XM_004353567.1"/>
</dbReference>
<evidence type="ECO:0000256" key="1">
    <source>
        <dbReference type="SAM" id="Phobius"/>
    </source>
</evidence>
<dbReference type="Pfam" id="PF00300">
    <property type="entry name" value="His_Phos_1"/>
    <property type="match status" value="1"/>
</dbReference>
<dbReference type="PROSITE" id="PS00175">
    <property type="entry name" value="PG_MUTASE"/>
    <property type="match status" value="1"/>
</dbReference>
<keyword evidence="3" id="KW-1185">Reference proteome</keyword>
<keyword evidence="1" id="KW-0812">Transmembrane</keyword>
<dbReference type="SUPFAM" id="SSF53254">
    <property type="entry name" value="Phosphoglycerate mutase-like"/>
    <property type="match status" value="1"/>
</dbReference>
<dbReference type="GO" id="GO:0003824">
    <property type="term" value="F:catalytic activity"/>
    <property type="evidence" value="ECO:0007669"/>
    <property type="project" value="InterPro"/>
</dbReference>
<reference evidence="2 3" key="1">
    <citation type="journal article" date="2013" name="Genome Biol.">
        <title>Genome of Acanthamoeba castellanii highlights extensive lateral gene transfer and early evolution of tyrosine kinase signaling.</title>
        <authorList>
            <person name="Clarke M."/>
            <person name="Lohan A.J."/>
            <person name="Liu B."/>
            <person name="Lagkouvardos I."/>
            <person name="Roy S."/>
            <person name="Zafar N."/>
            <person name="Bertelli C."/>
            <person name="Schilde C."/>
            <person name="Kianianmomeni A."/>
            <person name="Burglin T.R."/>
            <person name="Frech C."/>
            <person name="Turcotte B."/>
            <person name="Kopec K.O."/>
            <person name="Synnott J.M."/>
            <person name="Choo C."/>
            <person name="Paponov I."/>
            <person name="Finkler A."/>
            <person name="Soon Heng Tan C."/>
            <person name="Hutchins A.P."/>
            <person name="Weinmeier T."/>
            <person name="Rattei T."/>
            <person name="Chu J.S."/>
            <person name="Gimenez G."/>
            <person name="Irimia M."/>
            <person name="Rigden D.J."/>
            <person name="Fitzpatrick D.A."/>
            <person name="Lorenzo-Morales J."/>
            <person name="Bateman A."/>
            <person name="Chiu C.H."/>
            <person name="Tang P."/>
            <person name="Hegemann P."/>
            <person name="Fromm H."/>
            <person name="Raoult D."/>
            <person name="Greub G."/>
            <person name="Miranda-Saavedra D."/>
            <person name="Chen N."/>
            <person name="Nash P."/>
            <person name="Ginger M.L."/>
            <person name="Horn M."/>
            <person name="Schaap P."/>
            <person name="Caler L."/>
            <person name="Loftus B."/>
        </authorList>
    </citation>
    <scope>NUCLEOTIDE SEQUENCE [LARGE SCALE GENOMIC DNA]</scope>
    <source>
        <strain evidence="2 3">Neff</strain>
    </source>
</reference>
<evidence type="ECO:0000313" key="3">
    <source>
        <dbReference type="Proteomes" id="UP000011083"/>
    </source>
</evidence>
<dbReference type="InterPro" id="IPR001345">
    <property type="entry name" value="PG/BPGM_mutase_AS"/>
</dbReference>
<dbReference type="OMA" id="MRLFCMR"/>
<accession>L8HI92</accession>
<dbReference type="AlphaFoldDB" id="L8HI92"/>
<dbReference type="InterPro" id="IPR052765">
    <property type="entry name" value="PGM-Related"/>
</dbReference>
<dbReference type="EMBL" id="KB007837">
    <property type="protein sequence ID" value="ELR24091.1"/>
    <property type="molecule type" value="Genomic_DNA"/>
</dbReference>
<gene>
    <name evidence="2" type="ORF">ACA1_152900</name>
</gene>
<dbReference type="CDD" id="cd07067">
    <property type="entry name" value="HP_PGM_like"/>
    <property type="match status" value="1"/>
</dbReference>
<organism evidence="2 3">
    <name type="scientific">Acanthamoeba castellanii (strain ATCC 30010 / Neff)</name>
    <dbReference type="NCBI Taxonomy" id="1257118"/>
    <lineage>
        <taxon>Eukaryota</taxon>
        <taxon>Amoebozoa</taxon>
        <taxon>Discosea</taxon>
        <taxon>Longamoebia</taxon>
        <taxon>Centramoebida</taxon>
        <taxon>Acanthamoebidae</taxon>
        <taxon>Acanthamoeba</taxon>
    </lineage>
</organism>
<feature type="transmembrane region" description="Helical" evidence="1">
    <location>
        <begin position="6"/>
        <end position="30"/>
    </location>
</feature>
<dbReference type="PANTHER" id="PTHR46192">
    <property type="entry name" value="BROAD-RANGE ACID PHOSPHATASE DET1"/>
    <property type="match status" value="1"/>
</dbReference>
<dbReference type="GeneID" id="14925093"/>
<evidence type="ECO:0000313" key="2">
    <source>
        <dbReference type="EMBL" id="ELR24091.1"/>
    </source>
</evidence>
<dbReference type="InterPro" id="IPR029033">
    <property type="entry name" value="His_PPase_superfam"/>
</dbReference>
<protein>
    <submittedName>
        <fullName evidence="2">Phosphoglycerate mutase family domain containing protein</fullName>
    </submittedName>
</protein>
<sequence>MAPLYLAGLVGAVIALCSALFISLVLYVCFHDQVWAFMWHKAGVELERYNKARRPRRLILIRHGESLANVDDTVYARVADNRIPLTDKGKQQASEAGRKLAQLVGNESVTFFTFREIVAHLAPGTWKAIEEPRIREQGTALRLLGILQIDPTHMPNAFKERNLVGRFFYRFPSGESGADVYDRVSGFLETLFRNFEHRDVSQNFVIVTHGLFIRLFLMRYYKYSVNKFERISNFKNCEMVVMEMQDSCYCLTTPLSFDDGTDADDDDLAASALHAGTEDTDDQLSQAVGQQ</sequence>
<dbReference type="Gene3D" id="3.40.50.1240">
    <property type="entry name" value="Phosphoglycerate mutase-like"/>
    <property type="match status" value="1"/>
</dbReference>